<comment type="subcellular location">
    <subcellularLocation>
        <location evidence="1">Cell membrane</location>
        <topology evidence="1">Multi-pass membrane protein</topology>
    </subcellularLocation>
</comment>
<dbReference type="AlphaFoldDB" id="A0A401FUT7"/>
<evidence type="ECO:0000256" key="5">
    <source>
        <dbReference type="ARBA" id="ARBA00023136"/>
    </source>
</evidence>
<evidence type="ECO:0000256" key="1">
    <source>
        <dbReference type="ARBA" id="ARBA00004651"/>
    </source>
</evidence>
<keyword evidence="5 6" id="KW-0472">Membrane</keyword>
<dbReference type="InterPro" id="IPR027379">
    <property type="entry name" value="CLS_N"/>
</dbReference>
<comment type="caution">
    <text evidence="8">The sequence shown here is derived from an EMBL/GenBank/DDBJ whole genome shotgun (WGS) entry which is preliminary data.</text>
</comment>
<feature type="domain" description="Cardiolipin synthase N-terminal" evidence="7">
    <location>
        <begin position="19"/>
        <end position="60"/>
    </location>
</feature>
<dbReference type="GO" id="GO:0005886">
    <property type="term" value="C:plasma membrane"/>
    <property type="evidence" value="ECO:0007669"/>
    <property type="project" value="UniProtKB-SubCell"/>
</dbReference>
<keyword evidence="2" id="KW-1003">Cell membrane</keyword>
<keyword evidence="3 6" id="KW-0812">Transmembrane</keyword>
<feature type="transmembrane region" description="Helical" evidence="6">
    <location>
        <begin position="7"/>
        <end position="27"/>
    </location>
</feature>
<protein>
    <recommendedName>
        <fullName evidence="7">Cardiolipin synthase N-terminal domain-containing protein</fullName>
    </recommendedName>
</protein>
<reference evidence="9" key="1">
    <citation type="submission" date="2017-11" db="EMBL/GenBank/DDBJ databases">
        <authorList>
            <person name="Watanabe M."/>
            <person name="Kojima H."/>
        </authorList>
    </citation>
    <scope>NUCLEOTIDE SEQUENCE [LARGE SCALE GENOMIC DNA]</scope>
    <source>
        <strain evidence="9">Tokyo 01</strain>
    </source>
</reference>
<feature type="transmembrane region" description="Helical" evidence="6">
    <location>
        <begin position="39"/>
        <end position="59"/>
    </location>
</feature>
<dbReference type="Pfam" id="PF13396">
    <property type="entry name" value="PLDc_N"/>
    <property type="match status" value="1"/>
</dbReference>
<keyword evidence="9" id="KW-1185">Reference proteome</keyword>
<organism evidence="8 9">
    <name type="scientific">Desulfonema ishimotonii</name>
    <dbReference type="NCBI Taxonomy" id="45657"/>
    <lineage>
        <taxon>Bacteria</taxon>
        <taxon>Pseudomonadati</taxon>
        <taxon>Thermodesulfobacteriota</taxon>
        <taxon>Desulfobacteria</taxon>
        <taxon>Desulfobacterales</taxon>
        <taxon>Desulfococcaceae</taxon>
        <taxon>Desulfonema</taxon>
    </lineage>
</organism>
<accession>A0A401FUT7</accession>
<gene>
    <name evidence="8" type="ORF">DENIS_1679</name>
</gene>
<evidence type="ECO:0000256" key="2">
    <source>
        <dbReference type="ARBA" id="ARBA00022475"/>
    </source>
</evidence>
<dbReference type="EMBL" id="BEXT01000001">
    <property type="protein sequence ID" value="GBC60720.1"/>
    <property type="molecule type" value="Genomic_DNA"/>
</dbReference>
<dbReference type="Proteomes" id="UP000288096">
    <property type="component" value="Unassembled WGS sequence"/>
</dbReference>
<reference evidence="9" key="2">
    <citation type="submission" date="2019-01" db="EMBL/GenBank/DDBJ databases">
        <title>Genome sequence of Desulfonema ishimotonii strain Tokyo 01.</title>
        <authorList>
            <person name="Fukui M."/>
        </authorList>
    </citation>
    <scope>NUCLEOTIDE SEQUENCE [LARGE SCALE GENOMIC DNA]</scope>
    <source>
        <strain evidence="9">Tokyo 01</strain>
    </source>
</reference>
<evidence type="ECO:0000313" key="9">
    <source>
        <dbReference type="Proteomes" id="UP000288096"/>
    </source>
</evidence>
<proteinExistence type="predicted"/>
<evidence type="ECO:0000313" key="8">
    <source>
        <dbReference type="EMBL" id="GBC60720.1"/>
    </source>
</evidence>
<dbReference type="OrthoDB" id="5422171at2"/>
<name>A0A401FUT7_9BACT</name>
<sequence length="73" mass="8092">MDMHTITVMAVIGLVFLLVTWMAVIDIATKEFSSQGVRIGWGITVALVPFIGCLLYFLFGFRKGVRKEKNAGI</sequence>
<dbReference type="RefSeq" id="WP_124328104.1">
    <property type="nucleotide sequence ID" value="NZ_BEXT01000001.1"/>
</dbReference>
<evidence type="ECO:0000259" key="7">
    <source>
        <dbReference type="Pfam" id="PF13396"/>
    </source>
</evidence>
<evidence type="ECO:0000256" key="4">
    <source>
        <dbReference type="ARBA" id="ARBA00022989"/>
    </source>
</evidence>
<evidence type="ECO:0000256" key="3">
    <source>
        <dbReference type="ARBA" id="ARBA00022692"/>
    </source>
</evidence>
<keyword evidence="4 6" id="KW-1133">Transmembrane helix</keyword>
<evidence type="ECO:0000256" key="6">
    <source>
        <dbReference type="SAM" id="Phobius"/>
    </source>
</evidence>